<dbReference type="SUPFAM" id="SSF52047">
    <property type="entry name" value="RNI-like"/>
    <property type="match status" value="1"/>
</dbReference>
<dbReference type="InterPro" id="IPR011029">
    <property type="entry name" value="DEATH-like_dom_sf"/>
</dbReference>
<dbReference type="Gene3D" id="3.40.50.300">
    <property type="entry name" value="P-loop containing nucleotide triphosphate hydrolases"/>
    <property type="match status" value="1"/>
</dbReference>
<dbReference type="InterPro" id="IPR007111">
    <property type="entry name" value="NACHT_NTPase"/>
</dbReference>
<evidence type="ECO:0000259" key="3">
    <source>
        <dbReference type="PROSITE" id="PS50168"/>
    </source>
</evidence>
<dbReference type="PANTHER" id="PTHR46312">
    <property type="entry name" value="NACHT DOMAIN-CONTAINING PROTEIN"/>
    <property type="match status" value="1"/>
</dbReference>
<dbReference type="PROSITE" id="PS50168">
    <property type="entry name" value="DED"/>
    <property type="match status" value="1"/>
</dbReference>
<evidence type="ECO:0000313" key="6">
    <source>
        <dbReference type="Proteomes" id="UP001249851"/>
    </source>
</evidence>
<gene>
    <name evidence="5" type="ORF">P5673_017805</name>
</gene>
<dbReference type="SMART" id="SM00031">
    <property type="entry name" value="DED"/>
    <property type="match status" value="1"/>
</dbReference>
<dbReference type="PROSITE" id="PS50837">
    <property type="entry name" value="NACHT"/>
    <property type="match status" value="1"/>
</dbReference>
<reference evidence="5" key="2">
    <citation type="journal article" date="2023" name="Science">
        <title>Genomic signatures of disease resistance in endangered staghorn corals.</title>
        <authorList>
            <person name="Vollmer S.V."/>
            <person name="Selwyn J.D."/>
            <person name="Despard B.A."/>
            <person name="Roesel C.L."/>
        </authorList>
    </citation>
    <scope>NUCLEOTIDE SEQUENCE</scope>
    <source>
        <strain evidence="5">K2</strain>
    </source>
</reference>
<dbReference type="SUPFAM" id="SSF47986">
    <property type="entry name" value="DEATH domain"/>
    <property type="match status" value="1"/>
</dbReference>
<dbReference type="EMBL" id="JARQWQ010000039">
    <property type="protein sequence ID" value="KAK2559715.1"/>
    <property type="molecule type" value="Genomic_DNA"/>
</dbReference>
<protein>
    <submittedName>
        <fullName evidence="5">Protein NLRC5</fullName>
    </submittedName>
</protein>
<dbReference type="InterPro" id="IPR001875">
    <property type="entry name" value="DED_dom"/>
</dbReference>
<dbReference type="InterPro" id="IPR032675">
    <property type="entry name" value="LRR_dom_sf"/>
</dbReference>
<evidence type="ECO:0000313" key="5">
    <source>
        <dbReference type="EMBL" id="KAK2559715.1"/>
    </source>
</evidence>
<evidence type="ECO:0000259" key="4">
    <source>
        <dbReference type="PROSITE" id="PS50837"/>
    </source>
</evidence>
<dbReference type="CDD" id="cd00045">
    <property type="entry name" value="DED"/>
    <property type="match status" value="1"/>
</dbReference>
<comment type="caution">
    <text evidence="5">The sequence shown here is derived from an EMBL/GenBank/DDBJ whole genome shotgun (WGS) entry which is preliminary data.</text>
</comment>
<keyword evidence="6" id="KW-1185">Reference proteome</keyword>
<sequence length="762" mass="85303">MDPYRLKLLSLSNELTNQELVELKFICKQHIPVGVLERIKRPLELFDELENRNLLASDNKEFLAALLAGINRLELRDDLLGKTSDESNSSPQIIFQQSLCDFYKDVIGWIQPLAWNKSFLIHIQHIYTNLQMITKTQKGRTTNREPLDSYVDIFKPHPGSSKLKRILVEGQAGVGKSTLASLIVHDWACRNPNLQHFKLVLFMEVKQMTGDLKSDIFGLLFPRDFNYSAQQLFQFIIANQDSVLLILDGYDEVKPSQLGDVEDLITGKILRNATVLVTSRPDKGSRVHWFMDSRIEITGFTNENIHEFVLKYFQDDLPKADSLIAQLELHPVAEHIAKIPLTAMLICAMWEEMPDTALLSSVTSLFIELTLLLVKQYYARQPGSSFDPANLCSLNDIPDDLFQSLLSLGQISLDGLLKDQLLFDMHKLEMVCASNRGALDLGFLSKESGASRLKPVPKCRFSHRSYQEFLAALWLSHKIKAAFSNSSVFDDVSVYIMNCLSSELISVLFLFTPGLLGDAFQPFFELLLEEGSAEVEGDASLKQSFFQVCVLSLYESRQGHLAYQVELQMPGGVVELHHFNATPYKLRALVYFLSNCQSARSLVLDESQVNKESLVVLARFLPEMVSLKELHLKLTMITDPSLAEFAISLSSVTQLERLDLSYNMITKHGLASLMSSFKELPNLQILAIQGNRISDGGFKALASALPLLPCLEELSLGGPVTCTAAEEAAAAHGTLKVISLHPDAVPVGKDPAEFNHLKLLKE</sequence>
<dbReference type="Proteomes" id="UP001249851">
    <property type="component" value="Unassembled WGS sequence"/>
</dbReference>
<dbReference type="AlphaFoldDB" id="A0AAD9V3U1"/>
<feature type="domain" description="DED" evidence="3">
    <location>
        <begin position="3"/>
        <end position="81"/>
    </location>
</feature>
<dbReference type="Gene3D" id="3.80.10.10">
    <property type="entry name" value="Ribonuclease Inhibitor"/>
    <property type="match status" value="1"/>
</dbReference>
<keyword evidence="1" id="KW-0547">Nucleotide-binding</keyword>
<evidence type="ECO:0000256" key="1">
    <source>
        <dbReference type="ARBA" id="ARBA00022741"/>
    </source>
</evidence>
<dbReference type="SMART" id="SM00368">
    <property type="entry name" value="LRR_RI"/>
    <property type="match status" value="3"/>
</dbReference>
<accession>A0AAD9V3U1</accession>
<dbReference type="PANTHER" id="PTHR46312:SF2">
    <property type="entry name" value="NUCLEOTIDE-BINDING OLIGOMERIZATION DOMAIN-CONTAINING PROTEIN 2-LIKE"/>
    <property type="match status" value="1"/>
</dbReference>
<dbReference type="GO" id="GO:0005524">
    <property type="term" value="F:ATP binding"/>
    <property type="evidence" value="ECO:0007669"/>
    <property type="project" value="UniProtKB-KW"/>
</dbReference>
<organism evidence="5 6">
    <name type="scientific">Acropora cervicornis</name>
    <name type="common">Staghorn coral</name>
    <dbReference type="NCBI Taxonomy" id="6130"/>
    <lineage>
        <taxon>Eukaryota</taxon>
        <taxon>Metazoa</taxon>
        <taxon>Cnidaria</taxon>
        <taxon>Anthozoa</taxon>
        <taxon>Hexacorallia</taxon>
        <taxon>Scleractinia</taxon>
        <taxon>Astrocoeniina</taxon>
        <taxon>Acroporidae</taxon>
        <taxon>Acropora</taxon>
    </lineage>
</organism>
<name>A0AAD9V3U1_ACRCE</name>
<evidence type="ECO:0000256" key="2">
    <source>
        <dbReference type="ARBA" id="ARBA00022840"/>
    </source>
</evidence>
<dbReference type="Pfam" id="PF13516">
    <property type="entry name" value="LRR_6"/>
    <property type="match status" value="1"/>
</dbReference>
<reference evidence="5" key="1">
    <citation type="journal article" date="2023" name="G3 (Bethesda)">
        <title>Whole genome assembly and annotation of the endangered Caribbean coral Acropora cervicornis.</title>
        <authorList>
            <person name="Selwyn J.D."/>
            <person name="Vollmer S.V."/>
        </authorList>
    </citation>
    <scope>NUCLEOTIDE SEQUENCE</scope>
    <source>
        <strain evidence="5">K2</strain>
    </source>
</reference>
<dbReference type="InterPro" id="IPR001611">
    <property type="entry name" value="Leu-rich_rpt"/>
</dbReference>
<dbReference type="GO" id="GO:0042981">
    <property type="term" value="P:regulation of apoptotic process"/>
    <property type="evidence" value="ECO:0007669"/>
    <property type="project" value="InterPro"/>
</dbReference>
<dbReference type="PROSITE" id="PS51450">
    <property type="entry name" value="LRR"/>
    <property type="match status" value="1"/>
</dbReference>
<proteinExistence type="predicted"/>
<keyword evidence="2" id="KW-0067">ATP-binding</keyword>
<dbReference type="Pfam" id="PF05729">
    <property type="entry name" value="NACHT"/>
    <property type="match status" value="1"/>
</dbReference>
<dbReference type="SUPFAM" id="SSF52540">
    <property type="entry name" value="P-loop containing nucleoside triphosphate hydrolases"/>
    <property type="match status" value="1"/>
</dbReference>
<feature type="domain" description="NACHT" evidence="4">
    <location>
        <begin position="164"/>
        <end position="282"/>
    </location>
</feature>
<dbReference type="InterPro" id="IPR027417">
    <property type="entry name" value="P-loop_NTPase"/>
</dbReference>
<dbReference type="Gene3D" id="1.10.533.10">
    <property type="entry name" value="Death Domain, Fas"/>
    <property type="match status" value="1"/>
</dbReference>
<dbReference type="Pfam" id="PF01335">
    <property type="entry name" value="DED"/>
    <property type="match status" value="1"/>
</dbReference>